<evidence type="ECO:0000313" key="5">
    <source>
        <dbReference type="Proteomes" id="UP000677228"/>
    </source>
</evidence>
<feature type="domain" description="Rotatin N-terminal" evidence="2">
    <location>
        <begin position="5"/>
        <end position="101"/>
    </location>
</feature>
<evidence type="ECO:0000313" key="3">
    <source>
        <dbReference type="EMBL" id="CAF1480829.1"/>
    </source>
</evidence>
<accession>A0A8S2FIL0</accession>
<feature type="region of interest" description="Disordered" evidence="1">
    <location>
        <begin position="108"/>
        <end position="132"/>
    </location>
</feature>
<dbReference type="GO" id="GO:0032053">
    <property type="term" value="P:ciliary basal body organization"/>
    <property type="evidence" value="ECO:0007669"/>
    <property type="project" value="TreeGrafter"/>
</dbReference>
<dbReference type="GO" id="GO:0005814">
    <property type="term" value="C:centriole"/>
    <property type="evidence" value="ECO:0007669"/>
    <property type="project" value="TreeGrafter"/>
</dbReference>
<dbReference type="InterPro" id="IPR016024">
    <property type="entry name" value="ARM-type_fold"/>
</dbReference>
<dbReference type="GO" id="GO:0036064">
    <property type="term" value="C:ciliary basal body"/>
    <property type="evidence" value="ECO:0007669"/>
    <property type="project" value="InterPro"/>
</dbReference>
<proteinExistence type="predicted"/>
<evidence type="ECO:0000313" key="4">
    <source>
        <dbReference type="EMBL" id="CAF4271354.1"/>
    </source>
</evidence>
<dbReference type="GO" id="GO:0005813">
    <property type="term" value="C:centrosome"/>
    <property type="evidence" value="ECO:0007669"/>
    <property type="project" value="InterPro"/>
</dbReference>
<organism evidence="3 5">
    <name type="scientific">Didymodactylos carnosus</name>
    <dbReference type="NCBI Taxonomy" id="1234261"/>
    <lineage>
        <taxon>Eukaryota</taxon>
        <taxon>Metazoa</taxon>
        <taxon>Spiralia</taxon>
        <taxon>Gnathifera</taxon>
        <taxon>Rotifera</taxon>
        <taxon>Eurotatoria</taxon>
        <taxon>Bdelloidea</taxon>
        <taxon>Philodinida</taxon>
        <taxon>Philodinidae</taxon>
        <taxon>Didymodactylos</taxon>
    </lineage>
</organism>
<dbReference type="SUPFAM" id="SSF48371">
    <property type="entry name" value="ARM repeat"/>
    <property type="match status" value="1"/>
</dbReference>
<dbReference type="InterPro" id="IPR029249">
    <property type="entry name" value="Rotatin_N"/>
</dbReference>
<dbReference type="InterPro" id="IPR030791">
    <property type="entry name" value="Rotatin"/>
</dbReference>
<name>A0A8S2FIL0_9BILA</name>
<dbReference type="GO" id="GO:0007099">
    <property type="term" value="P:centriole replication"/>
    <property type="evidence" value="ECO:0007669"/>
    <property type="project" value="TreeGrafter"/>
</dbReference>
<dbReference type="EMBL" id="CAJOBA010054066">
    <property type="protein sequence ID" value="CAF4271354.1"/>
    <property type="molecule type" value="Genomic_DNA"/>
</dbReference>
<dbReference type="PANTHER" id="PTHR31691">
    <property type="entry name" value="ROTATIN"/>
    <property type="match status" value="1"/>
</dbReference>
<reference evidence="3" key="1">
    <citation type="submission" date="2021-02" db="EMBL/GenBank/DDBJ databases">
        <authorList>
            <person name="Nowell W R."/>
        </authorList>
    </citation>
    <scope>NUCLEOTIDE SEQUENCE</scope>
</reference>
<evidence type="ECO:0000259" key="2">
    <source>
        <dbReference type="Pfam" id="PF14726"/>
    </source>
</evidence>
<dbReference type="Proteomes" id="UP000677228">
    <property type="component" value="Unassembled WGS sequence"/>
</dbReference>
<dbReference type="Pfam" id="PF14726">
    <property type="entry name" value="RTTN_N"/>
    <property type="match status" value="1"/>
</dbReference>
<protein>
    <recommendedName>
        <fullName evidence="2">Rotatin N-terminal domain-containing protein</fullName>
    </recommendedName>
</protein>
<comment type="caution">
    <text evidence="3">The sequence shown here is derived from an EMBL/GenBank/DDBJ whole genome shotgun (WGS) entry which is preliminary data.</text>
</comment>
<evidence type="ECO:0000256" key="1">
    <source>
        <dbReference type="SAM" id="MobiDB-lite"/>
    </source>
</evidence>
<dbReference type="PANTHER" id="PTHR31691:SF1">
    <property type="entry name" value="ROTATIN"/>
    <property type="match status" value="1"/>
</dbReference>
<gene>
    <name evidence="3" type="ORF">OVA965_LOCUS36056</name>
    <name evidence="4" type="ORF">TMI583_LOCUS37051</name>
</gene>
<dbReference type="AlphaFoldDB" id="A0A8S2FIL0"/>
<dbReference type="EMBL" id="CAJNOK010032146">
    <property type="protein sequence ID" value="CAF1480829.1"/>
    <property type="molecule type" value="Genomic_DNA"/>
</dbReference>
<sequence>HQVEEIRIRALDNLVAKFDLHLLNDVDVVQYKFLYIKLLEWFNFSSPSKRDVVLDILLKLSKHESAAINLHSIGAIDFLNALRPDLTPDLERKIDQILDNILSQHSIQSPPYSHSNSYTLRSDNQSHISSNSNQDLFQLPTLNISQQNTNTLTTQQNLMGDTLLSGLQNLSSINHSKHTNMDSITKHSHLQHHLSLSNLSASQQQHQRRKPMQQTPLSTARLISSSDGEPYIIPQYNLFPWVQLRSSDRTVLSTLENSLTPRNDVYSTVISHCNFLSNVVLNDFPSEIFLQRPLVVKRLLALLNENNSDVITAALSCLKELCFHLHKRIKMLRDPFTFCLNNFTNSKISADQINNGKEDLNLTIASARSVSSINSTTSNGYPRLVREGQRNSNYSNISTQDERNESLEEQQQTQYDIIEFCYSILINTFDLLRRLTNKDHLCYCLQLNNFACRIITIHIQHNYGTISVSLIS</sequence>
<dbReference type="GO" id="GO:0010457">
    <property type="term" value="P:centriole-centriole cohesion"/>
    <property type="evidence" value="ECO:0007669"/>
    <property type="project" value="TreeGrafter"/>
</dbReference>
<feature type="non-terminal residue" evidence="3">
    <location>
        <position position="1"/>
    </location>
</feature>
<dbReference type="Proteomes" id="UP000682733">
    <property type="component" value="Unassembled WGS sequence"/>
</dbReference>